<feature type="transmembrane region" description="Helical" evidence="9">
    <location>
        <begin position="233"/>
        <end position="253"/>
    </location>
</feature>
<dbReference type="Pfam" id="PF07885">
    <property type="entry name" value="Ion_trans_2"/>
    <property type="match status" value="1"/>
</dbReference>
<keyword evidence="2" id="KW-0813">Transport</keyword>
<dbReference type="GO" id="GO:0005886">
    <property type="term" value="C:plasma membrane"/>
    <property type="evidence" value="ECO:0007669"/>
    <property type="project" value="TreeGrafter"/>
</dbReference>
<keyword evidence="5" id="KW-0406">Ion transport</keyword>
<protein>
    <recommendedName>
        <fullName evidence="10">Potassium channel domain-containing protein</fullName>
    </recommendedName>
</protein>
<dbReference type="InterPro" id="IPR013099">
    <property type="entry name" value="K_chnl_dom"/>
</dbReference>
<feature type="domain" description="Potassium channel" evidence="10">
    <location>
        <begin position="232"/>
        <end position="288"/>
    </location>
</feature>
<keyword evidence="7" id="KW-0407">Ion channel</keyword>
<evidence type="ECO:0000256" key="6">
    <source>
        <dbReference type="ARBA" id="ARBA00023136"/>
    </source>
</evidence>
<evidence type="ECO:0000256" key="7">
    <source>
        <dbReference type="ARBA" id="ARBA00023303"/>
    </source>
</evidence>
<dbReference type="Proteomes" id="UP001154078">
    <property type="component" value="Chromosome 7"/>
</dbReference>
<keyword evidence="12" id="KW-1185">Reference proteome</keyword>
<feature type="transmembrane region" description="Helical" evidence="9">
    <location>
        <begin position="146"/>
        <end position="165"/>
    </location>
</feature>
<feature type="region of interest" description="Disordered" evidence="8">
    <location>
        <begin position="19"/>
        <end position="65"/>
    </location>
</feature>
<dbReference type="AlphaFoldDB" id="A0A9P0BCM0"/>
<reference evidence="11" key="1">
    <citation type="submission" date="2021-12" db="EMBL/GenBank/DDBJ databases">
        <authorList>
            <person name="King R."/>
        </authorList>
    </citation>
    <scope>NUCLEOTIDE SEQUENCE</scope>
</reference>
<feature type="compositionally biased region" description="Basic and acidic residues" evidence="8">
    <location>
        <begin position="19"/>
        <end position="29"/>
    </location>
</feature>
<comment type="subcellular location">
    <subcellularLocation>
        <location evidence="1">Membrane</location>
        <topology evidence="1">Multi-pass membrane protein</topology>
    </subcellularLocation>
</comment>
<feature type="transmembrane region" description="Helical" evidence="9">
    <location>
        <begin position="265"/>
        <end position="285"/>
    </location>
</feature>
<evidence type="ECO:0000259" key="10">
    <source>
        <dbReference type="Pfam" id="PF07885"/>
    </source>
</evidence>
<dbReference type="InterPro" id="IPR003280">
    <property type="entry name" value="2pore_dom_K_chnl"/>
</dbReference>
<keyword evidence="6 9" id="KW-0472">Membrane</keyword>
<dbReference type="PANTHER" id="PTHR11003:SF87">
    <property type="entry name" value="POTASSIUM CHANNEL DOMAIN-CONTAINING PROTEIN"/>
    <property type="match status" value="1"/>
</dbReference>
<keyword evidence="4 9" id="KW-1133">Transmembrane helix</keyword>
<name>A0A9P0BCM0_BRAAE</name>
<evidence type="ECO:0000256" key="8">
    <source>
        <dbReference type="SAM" id="MobiDB-lite"/>
    </source>
</evidence>
<evidence type="ECO:0000256" key="1">
    <source>
        <dbReference type="ARBA" id="ARBA00004141"/>
    </source>
</evidence>
<evidence type="ECO:0000256" key="4">
    <source>
        <dbReference type="ARBA" id="ARBA00022989"/>
    </source>
</evidence>
<accession>A0A9P0BCM0</accession>
<keyword evidence="3 9" id="KW-0812">Transmembrane</keyword>
<dbReference type="GO" id="GO:0015271">
    <property type="term" value="F:outward rectifier potassium channel activity"/>
    <property type="evidence" value="ECO:0007669"/>
    <property type="project" value="TreeGrafter"/>
</dbReference>
<dbReference type="Gene3D" id="1.10.287.70">
    <property type="match status" value="1"/>
</dbReference>
<dbReference type="OrthoDB" id="6433782at2759"/>
<dbReference type="PANTHER" id="PTHR11003">
    <property type="entry name" value="POTASSIUM CHANNEL, SUBFAMILY K"/>
    <property type="match status" value="1"/>
</dbReference>
<evidence type="ECO:0000256" key="3">
    <source>
        <dbReference type="ARBA" id="ARBA00022692"/>
    </source>
</evidence>
<proteinExistence type="predicted"/>
<evidence type="ECO:0000256" key="9">
    <source>
        <dbReference type="SAM" id="Phobius"/>
    </source>
</evidence>
<dbReference type="EMBL" id="OV121138">
    <property type="protein sequence ID" value="CAH0561362.1"/>
    <property type="molecule type" value="Genomic_DNA"/>
</dbReference>
<evidence type="ECO:0000313" key="12">
    <source>
        <dbReference type="Proteomes" id="UP001154078"/>
    </source>
</evidence>
<dbReference type="SUPFAM" id="SSF81324">
    <property type="entry name" value="Voltage-gated potassium channels"/>
    <property type="match status" value="1"/>
</dbReference>
<dbReference type="GO" id="GO:0030322">
    <property type="term" value="P:stabilization of membrane potential"/>
    <property type="evidence" value="ECO:0007669"/>
    <property type="project" value="TreeGrafter"/>
</dbReference>
<evidence type="ECO:0000313" key="11">
    <source>
        <dbReference type="EMBL" id="CAH0561362.1"/>
    </source>
</evidence>
<evidence type="ECO:0000256" key="2">
    <source>
        <dbReference type="ARBA" id="ARBA00022448"/>
    </source>
</evidence>
<evidence type="ECO:0000256" key="5">
    <source>
        <dbReference type="ARBA" id="ARBA00023065"/>
    </source>
</evidence>
<feature type="transmembrane region" description="Helical" evidence="9">
    <location>
        <begin position="315"/>
        <end position="335"/>
    </location>
</feature>
<sequence>MGRINSCHFELCNVARPAEEARNPHDVRSRVPAKPPRKVLSLNGTHRRNHEDYPEAKTNLSMRSPDSLPSNEASCVDVDQINLENGLPRNKFAEKSAQTSHLVPYRLRFWPKLHHAVKLGPSESSCTKLRVACICRILSQWLLSQVGLTVLLVFWALVGAYGFHITEGPRELQKSKDIQKIQNEISQELSATLQKDKDTGSWPATVNRYLEKHKTLILDAVSEGYGESRSGSIWTYPGCILFSVSLLTTLGFGAPVPRTVEGRGAAILFAAVGIPLHFLLILNFGNLMAVKLQTLAYKCHPSDIPLKKPPLWLKWFPLVAMVTFYALGVLVFGVARLRSPVDCLMFPLDFTTVGGVAQVQGHLRIAYAVYLEGAVTLAAVVVSLVQASATRGIVDLCLRLGLLINT</sequence>
<dbReference type="GO" id="GO:0022841">
    <property type="term" value="F:potassium ion leak channel activity"/>
    <property type="evidence" value="ECO:0007669"/>
    <property type="project" value="TreeGrafter"/>
</dbReference>
<gene>
    <name evidence="11" type="ORF">MELIAE_LOCUS10906</name>
</gene>
<organism evidence="11 12">
    <name type="scientific">Brassicogethes aeneus</name>
    <name type="common">Rape pollen beetle</name>
    <name type="synonym">Meligethes aeneus</name>
    <dbReference type="NCBI Taxonomy" id="1431903"/>
    <lineage>
        <taxon>Eukaryota</taxon>
        <taxon>Metazoa</taxon>
        <taxon>Ecdysozoa</taxon>
        <taxon>Arthropoda</taxon>
        <taxon>Hexapoda</taxon>
        <taxon>Insecta</taxon>
        <taxon>Pterygota</taxon>
        <taxon>Neoptera</taxon>
        <taxon>Endopterygota</taxon>
        <taxon>Coleoptera</taxon>
        <taxon>Polyphaga</taxon>
        <taxon>Cucujiformia</taxon>
        <taxon>Nitidulidae</taxon>
        <taxon>Meligethinae</taxon>
        <taxon>Brassicogethes</taxon>
    </lineage>
</organism>